<dbReference type="PANTHER" id="PTHR43674:SF16">
    <property type="entry name" value="CARBON-NITROGEN FAMILY, PUTATIVE (AFU_ORTHOLOGUE AFUA_5G02350)-RELATED"/>
    <property type="match status" value="1"/>
</dbReference>
<dbReference type="InterPro" id="IPR036526">
    <property type="entry name" value="C-N_Hydrolase_sf"/>
</dbReference>
<evidence type="ECO:0000313" key="3">
    <source>
        <dbReference type="EMBL" id="MFL0248786.1"/>
    </source>
</evidence>
<dbReference type="Pfam" id="PF00795">
    <property type="entry name" value="CN_hydrolase"/>
    <property type="match status" value="1"/>
</dbReference>
<evidence type="ECO:0000313" key="4">
    <source>
        <dbReference type="Proteomes" id="UP001623592"/>
    </source>
</evidence>
<dbReference type="GO" id="GO:0016787">
    <property type="term" value="F:hydrolase activity"/>
    <property type="evidence" value="ECO:0007669"/>
    <property type="project" value="UniProtKB-KW"/>
</dbReference>
<dbReference type="Gene3D" id="3.60.110.10">
    <property type="entry name" value="Carbon-nitrogen hydrolase"/>
    <property type="match status" value="1"/>
</dbReference>
<comment type="caution">
    <text evidence="3">The sequence shown here is derived from an EMBL/GenBank/DDBJ whole genome shotgun (WGS) entry which is preliminary data.</text>
</comment>
<dbReference type="SUPFAM" id="SSF56317">
    <property type="entry name" value="Carbon-nitrogen hydrolase"/>
    <property type="match status" value="1"/>
</dbReference>
<reference evidence="3 4" key="1">
    <citation type="submission" date="2024-11" db="EMBL/GenBank/DDBJ databases">
        <authorList>
            <person name="Heng Y.C."/>
            <person name="Lim A.C.H."/>
            <person name="Lee J.K.Y."/>
            <person name="Kittelmann S."/>
        </authorList>
    </citation>
    <scope>NUCLEOTIDE SEQUENCE [LARGE SCALE GENOMIC DNA]</scope>
    <source>
        <strain evidence="3 4">WILCCON 0114</strain>
    </source>
</reference>
<organism evidence="3 4">
    <name type="scientific">Clostridium neuense</name>
    <dbReference type="NCBI Taxonomy" id="1728934"/>
    <lineage>
        <taxon>Bacteria</taxon>
        <taxon>Bacillati</taxon>
        <taxon>Bacillota</taxon>
        <taxon>Clostridia</taxon>
        <taxon>Eubacteriales</taxon>
        <taxon>Clostridiaceae</taxon>
        <taxon>Clostridium</taxon>
    </lineage>
</organism>
<dbReference type="RefSeq" id="WP_406785469.1">
    <property type="nucleotide sequence ID" value="NZ_JBJIAA010000001.1"/>
</dbReference>
<dbReference type="InterPro" id="IPR050345">
    <property type="entry name" value="Aliph_Amidase/BUP"/>
</dbReference>
<dbReference type="CDD" id="cd07197">
    <property type="entry name" value="nitrilase"/>
    <property type="match status" value="1"/>
</dbReference>
<dbReference type="PANTHER" id="PTHR43674">
    <property type="entry name" value="NITRILASE C965.09-RELATED"/>
    <property type="match status" value="1"/>
</dbReference>
<gene>
    <name evidence="3" type="ORF">ACJDT4_00005</name>
</gene>
<dbReference type="EMBL" id="JBJIAA010000001">
    <property type="protein sequence ID" value="MFL0248786.1"/>
    <property type="molecule type" value="Genomic_DNA"/>
</dbReference>
<keyword evidence="1 3" id="KW-0378">Hydrolase</keyword>
<dbReference type="Proteomes" id="UP001623592">
    <property type="component" value="Unassembled WGS sequence"/>
</dbReference>
<name>A0ABW8T9G4_9CLOT</name>
<dbReference type="InterPro" id="IPR003010">
    <property type="entry name" value="C-N_Hydrolase"/>
</dbReference>
<protein>
    <submittedName>
        <fullName evidence="3">Carbon-nitrogen hydrolase family protein</fullName>
    </submittedName>
</protein>
<feature type="domain" description="CN hydrolase" evidence="2">
    <location>
        <begin position="6"/>
        <end position="262"/>
    </location>
</feature>
<keyword evidence="4" id="KW-1185">Reference proteome</keyword>
<sequence>MYKDIITLSVVNFNAVWGDKETNLNRIKGYIEAAAKKGSDFIVFPEMSLTSYDDIASTPKAEKMQTKLAETIPGPSTDEIEALAKKLGMYVVLGMPERDKDDESKIYNSLAIFTPEGLYGSYRKMHLPAPEPNWAVRGDEPMLIDTPWGPIGVAICYDSYCFPEMTRYYVAKGARLYINSTAYAHCHGPSLARTNLEANCITNGIFIASANLCGLDVDNYFWGGSSIMGPARETWQVHYYTGLPFNEKGADQEKMYTETIDLGLATRFLYKYNEAVDGTDFRPDMYIKMYQDILDDPNFGKAKQ</sequence>
<accession>A0ABW8T9G4</accession>
<proteinExistence type="predicted"/>
<evidence type="ECO:0000256" key="1">
    <source>
        <dbReference type="ARBA" id="ARBA00022801"/>
    </source>
</evidence>
<dbReference type="PROSITE" id="PS50263">
    <property type="entry name" value="CN_HYDROLASE"/>
    <property type="match status" value="1"/>
</dbReference>
<evidence type="ECO:0000259" key="2">
    <source>
        <dbReference type="PROSITE" id="PS50263"/>
    </source>
</evidence>